<dbReference type="PROSITE" id="PS50887">
    <property type="entry name" value="GGDEF"/>
    <property type="match status" value="1"/>
</dbReference>
<dbReference type="SMART" id="SM00267">
    <property type="entry name" value="GGDEF"/>
    <property type="match status" value="1"/>
</dbReference>
<dbReference type="InterPro" id="IPR029787">
    <property type="entry name" value="Nucleotide_cyclase"/>
</dbReference>
<dbReference type="Pfam" id="PF00990">
    <property type="entry name" value="GGDEF"/>
    <property type="match status" value="1"/>
</dbReference>
<proteinExistence type="predicted"/>
<dbReference type="Proteomes" id="UP000006158">
    <property type="component" value="Chromosome"/>
</dbReference>
<keyword evidence="1" id="KW-1133">Transmembrane helix</keyword>
<evidence type="ECO:0000256" key="1">
    <source>
        <dbReference type="SAM" id="Phobius"/>
    </source>
</evidence>
<feature type="transmembrane region" description="Helical" evidence="1">
    <location>
        <begin position="43"/>
        <end position="62"/>
    </location>
</feature>
<name>I7FK89_MYCS2</name>
<keyword evidence="1" id="KW-0472">Membrane</keyword>
<accession>I7FK89</accession>
<gene>
    <name evidence="3" type="ordered locus">MSMEI_2705</name>
</gene>
<dbReference type="AlphaFoldDB" id="I7FK89"/>
<evidence type="ECO:0000259" key="2">
    <source>
        <dbReference type="PROSITE" id="PS50887"/>
    </source>
</evidence>
<feature type="transmembrane region" description="Helical" evidence="1">
    <location>
        <begin position="68"/>
        <end position="87"/>
    </location>
</feature>
<reference evidence="3 4" key="1">
    <citation type="journal article" date="2007" name="Genome Biol.">
        <title>Interrupted coding sequences in Mycobacterium smegmatis: authentic mutations or sequencing errors?</title>
        <authorList>
            <person name="Deshayes C."/>
            <person name="Perrodou E."/>
            <person name="Gallien S."/>
            <person name="Euphrasie D."/>
            <person name="Schaeffer C."/>
            <person name="Van-Dorsselaer A."/>
            <person name="Poch O."/>
            <person name="Lecompte O."/>
            <person name="Reyrat J.M."/>
        </authorList>
    </citation>
    <scope>NUCLEOTIDE SEQUENCE [LARGE SCALE GENOMIC DNA]</scope>
    <source>
        <strain evidence="4">ATCC 700084 / mc(2)155</strain>
    </source>
</reference>
<dbReference type="KEGG" id="msg:MSMEI_2705"/>
<dbReference type="Gene3D" id="3.30.70.270">
    <property type="match status" value="1"/>
</dbReference>
<feature type="transmembrane region" description="Helical" evidence="1">
    <location>
        <begin position="99"/>
        <end position="116"/>
    </location>
</feature>
<dbReference type="EMBL" id="CP001663">
    <property type="protein sequence ID" value="AFP39173.1"/>
    <property type="molecule type" value="Genomic_DNA"/>
</dbReference>
<dbReference type="InterPro" id="IPR000160">
    <property type="entry name" value="GGDEF_dom"/>
</dbReference>
<sequence length="376" mass="40619">MRHYVVCNSKSISRGADLSPFDHYYARTAMLSAQGQRSRMRRIIGVTITALAFVPVLMLASPAGPAGALRYVPLGATACGVLMSVWWWRRKWPSRNQSWLVVGIGTVGIAVTLSSMSDPTVGLLSSSVFSLVTTYSAFLHSRRVLVLSWIASGLTVGFLAIRVAFTSIPMALSGALVSGLVIATTSMLCRMAIRLLDAGNVQHPNEIDRLTGLLNREAFEIQAATMLGSHSRHDDQYLVILAVGIDDMSLLSDMDGTHSTLHARVAVAQALRETVRHRVPLAHVSDSEFLIADVFKTNDPSPLVERMRLAISTTPMRLTASIGTVCSPLAPLASLPAEQVLQELIDVAMRAMNESRAAGGNQTISVNYPTPTPNQE</sequence>
<evidence type="ECO:0000313" key="3">
    <source>
        <dbReference type="EMBL" id="AFP39173.1"/>
    </source>
</evidence>
<organism evidence="3 4">
    <name type="scientific">Mycolicibacterium smegmatis (strain ATCC 700084 / mc(2)155)</name>
    <name type="common">Mycobacterium smegmatis</name>
    <dbReference type="NCBI Taxonomy" id="246196"/>
    <lineage>
        <taxon>Bacteria</taxon>
        <taxon>Bacillati</taxon>
        <taxon>Actinomycetota</taxon>
        <taxon>Actinomycetes</taxon>
        <taxon>Mycobacteriales</taxon>
        <taxon>Mycobacteriaceae</taxon>
        <taxon>Mycolicibacterium</taxon>
    </lineage>
</organism>
<feature type="transmembrane region" description="Helical" evidence="1">
    <location>
        <begin position="146"/>
        <end position="165"/>
    </location>
</feature>
<dbReference type="PATRIC" id="fig|246196.56.peg.2777"/>
<feature type="transmembrane region" description="Helical" evidence="1">
    <location>
        <begin position="171"/>
        <end position="193"/>
    </location>
</feature>
<evidence type="ECO:0000313" key="4">
    <source>
        <dbReference type="Proteomes" id="UP000006158"/>
    </source>
</evidence>
<dbReference type="KEGG" id="msb:LJ00_13790"/>
<dbReference type="SUPFAM" id="SSF55073">
    <property type="entry name" value="Nucleotide cyclase"/>
    <property type="match status" value="1"/>
</dbReference>
<dbReference type="InterPro" id="IPR043128">
    <property type="entry name" value="Rev_trsase/Diguanyl_cyclase"/>
</dbReference>
<feature type="transmembrane region" description="Helical" evidence="1">
    <location>
        <begin position="122"/>
        <end position="139"/>
    </location>
</feature>
<reference evidence="3 4" key="2">
    <citation type="journal article" date="2009" name="Genome Res.">
        <title>Ortho-proteogenomics: multiple proteomes investigation through orthology and a new MS-based protocol.</title>
        <authorList>
            <person name="Gallien S."/>
            <person name="Perrodou E."/>
            <person name="Carapito C."/>
            <person name="Deshayes C."/>
            <person name="Reyrat J.M."/>
            <person name="Van Dorsselaer A."/>
            <person name="Poch O."/>
            <person name="Schaeffer C."/>
            <person name="Lecompte O."/>
        </authorList>
    </citation>
    <scope>NUCLEOTIDE SEQUENCE [LARGE SCALE GENOMIC DNA]</scope>
    <source>
        <strain evidence="4">ATCC 700084 / mc(2)155</strain>
    </source>
</reference>
<feature type="domain" description="GGDEF" evidence="2">
    <location>
        <begin position="236"/>
        <end position="368"/>
    </location>
</feature>
<protein>
    <submittedName>
        <fullName evidence="3">Diguanylate cyclase</fullName>
    </submittedName>
</protein>
<keyword evidence="1" id="KW-0812">Transmembrane</keyword>